<feature type="binding site" evidence="3">
    <location>
        <position position="134"/>
    </location>
    <ligand>
        <name>a divalent metal cation</name>
        <dbReference type="ChEBI" id="CHEBI:60240"/>
    </ligand>
</feature>
<dbReference type="AlphaFoldDB" id="H8KLH3"/>
<dbReference type="SUPFAM" id="SSF109854">
    <property type="entry name" value="DinB/YfiT-like putative metalloenzymes"/>
    <property type="match status" value="1"/>
</dbReference>
<dbReference type="InterPro" id="IPR034660">
    <property type="entry name" value="DinB/YfiT-like"/>
</dbReference>
<evidence type="ECO:0000313" key="4">
    <source>
        <dbReference type="EMBL" id="AFD08860.1"/>
    </source>
</evidence>
<dbReference type="OrthoDB" id="118635at2"/>
<dbReference type="eggNOG" id="COG2318">
    <property type="taxonomic scope" value="Bacteria"/>
</dbReference>
<dbReference type="Gene3D" id="1.20.120.450">
    <property type="entry name" value="dinb family like domain"/>
    <property type="match status" value="1"/>
</dbReference>
<dbReference type="KEGG" id="scn:Solca_3863"/>
<sequence>MDILHHQYDLVKDSRQVVLHYCSAMTDEHFNVPVNNFGRGSIKTTLLHVCNTYLYWLSQFALNKEETFYQPDDINSVVDLTACFLKADEVVVEFLNAFKDPEEIITGYVSLYETNYDFGVLKLFTHVITHEFHHKGQVMSMGRILGYTPPDADILRF</sequence>
<evidence type="ECO:0000313" key="5">
    <source>
        <dbReference type="Proteomes" id="UP000007590"/>
    </source>
</evidence>
<dbReference type="GO" id="GO:0046872">
    <property type="term" value="F:metal ion binding"/>
    <property type="evidence" value="ECO:0007669"/>
    <property type="project" value="UniProtKB-KW"/>
</dbReference>
<dbReference type="Pfam" id="PF05163">
    <property type="entry name" value="DinB"/>
    <property type="match status" value="1"/>
</dbReference>
<dbReference type="Proteomes" id="UP000007590">
    <property type="component" value="Chromosome"/>
</dbReference>
<organism evidence="4 5">
    <name type="scientific">Solitalea canadensis (strain ATCC 29591 / DSM 3403 / JCM 21819 / LMG 8368 / NBRC 15130 / NCIMB 12057 / USAM 9D)</name>
    <name type="common">Flexibacter canadensis</name>
    <dbReference type="NCBI Taxonomy" id="929556"/>
    <lineage>
        <taxon>Bacteria</taxon>
        <taxon>Pseudomonadati</taxon>
        <taxon>Bacteroidota</taxon>
        <taxon>Sphingobacteriia</taxon>
        <taxon>Sphingobacteriales</taxon>
        <taxon>Sphingobacteriaceae</taxon>
        <taxon>Solitalea</taxon>
    </lineage>
</organism>
<accession>H8KLH3</accession>
<feature type="binding site" evidence="3">
    <location>
        <position position="130"/>
    </location>
    <ligand>
        <name>a divalent metal cation</name>
        <dbReference type="ChEBI" id="CHEBI:60240"/>
    </ligand>
</feature>
<evidence type="ECO:0000256" key="3">
    <source>
        <dbReference type="PIRSR" id="PIRSR607837-1"/>
    </source>
</evidence>
<evidence type="ECO:0008006" key="6">
    <source>
        <dbReference type="Google" id="ProtNLM"/>
    </source>
</evidence>
<evidence type="ECO:0000256" key="1">
    <source>
        <dbReference type="ARBA" id="ARBA00008635"/>
    </source>
</evidence>
<dbReference type="RefSeq" id="WP_014682083.1">
    <property type="nucleotide sequence ID" value="NC_017770.1"/>
</dbReference>
<feature type="binding site" evidence="3">
    <location>
        <position position="48"/>
    </location>
    <ligand>
        <name>a divalent metal cation</name>
        <dbReference type="ChEBI" id="CHEBI:60240"/>
    </ligand>
</feature>
<dbReference type="InterPro" id="IPR007837">
    <property type="entry name" value="DinB"/>
</dbReference>
<keyword evidence="2 3" id="KW-0479">Metal-binding</keyword>
<gene>
    <name evidence="4" type="ordered locus">Solca_3863</name>
</gene>
<keyword evidence="5" id="KW-1185">Reference proteome</keyword>
<comment type="similarity">
    <text evidence="1">Belongs to the DinB family.</text>
</comment>
<dbReference type="PANTHER" id="PTHR37302:SF3">
    <property type="entry name" value="DAMAGE-INDUCIBLE PROTEIN DINB"/>
    <property type="match status" value="1"/>
</dbReference>
<dbReference type="EMBL" id="CP003349">
    <property type="protein sequence ID" value="AFD08860.1"/>
    <property type="molecule type" value="Genomic_DNA"/>
</dbReference>
<name>H8KLH3_SOLCM</name>
<dbReference type="STRING" id="929556.Solca_3863"/>
<protein>
    <recommendedName>
        <fullName evidence="6">Damage-inducible protein DinB</fullName>
    </recommendedName>
</protein>
<evidence type="ECO:0000256" key="2">
    <source>
        <dbReference type="ARBA" id="ARBA00022723"/>
    </source>
</evidence>
<proteinExistence type="inferred from homology"/>
<dbReference type="HOGENOM" id="CLU_137931_0_0_10"/>
<dbReference type="PANTHER" id="PTHR37302">
    <property type="entry name" value="SLR1116 PROTEIN"/>
    <property type="match status" value="1"/>
</dbReference>
<reference evidence="4" key="1">
    <citation type="submission" date="2012-02" db="EMBL/GenBank/DDBJ databases">
        <title>The complete genome of Solitalea canadensis DSM 3403.</title>
        <authorList>
            <consortium name="US DOE Joint Genome Institute (JGI-PGF)"/>
            <person name="Lucas S."/>
            <person name="Copeland A."/>
            <person name="Lapidus A."/>
            <person name="Glavina del Rio T."/>
            <person name="Dalin E."/>
            <person name="Tice H."/>
            <person name="Bruce D."/>
            <person name="Goodwin L."/>
            <person name="Pitluck S."/>
            <person name="Peters L."/>
            <person name="Ovchinnikova G."/>
            <person name="Lu M."/>
            <person name="Kyrpides N."/>
            <person name="Mavromatis K."/>
            <person name="Ivanova N."/>
            <person name="Brettin T."/>
            <person name="Detter J.C."/>
            <person name="Han C."/>
            <person name="Larimer F."/>
            <person name="Land M."/>
            <person name="Hauser L."/>
            <person name="Markowitz V."/>
            <person name="Cheng J.-F."/>
            <person name="Hugenholtz P."/>
            <person name="Woyke T."/>
            <person name="Wu D."/>
            <person name="Spring S."/>
            <person name="Schroeder M."/>
            <person name="Kopitz M."/>
            <person name="Brambilla E."/>
            <person name="Klenk H.-P."/>
            <person name="Eisen J.A."/>
        </authorList>
    </citation>
    <scope>NUCLEOTIDE SEQUENCE</scope>
    <source>
        <strain evidence="4">DSM 3403</strain>
    </source>
</reference>